<sequence>MTNIVGGKSAVCDMVSKSSPPGVVAPIEHTHDELLTVEKKMEFGFESTRYAFLESCKNVKIGVSRHGIIDQAAQIRVKTYEGTAKEGSDYEPIDVVLEFEAGEVDKFVTIKFVDDVAYEEDEEFYIELSEPQLLSEGGPVAVTLVLMPEHKRTTVVIVDDDDPGKLCFQQEMVEIEESSEDKTVQVIVERKCGATGTVSCSFHTEDLSAIAGYDYVSAKGDLEFGDSIQKQAITITIKPKGRYEKTSGFNVYLTDPSGGARFDPTTDGGSDKCICHVLIKAAESQRQALDKLASKMNWSKYALGYSNWKDQFKAAIFLQGEAEDGEEPETPSKMEYAIHFASLPWKVLFAIVPPVDYCNGWACFVGALFFIAIVTALVGDMANLVGCTLQINPEITAMTFVALGTSLPDTFASKTAAAVDPHADASIGNITGSNSVNVFLGLGVPWTIAAFYWQCQKPEGEAYMQWTQTFAPGGKYESIADSVGNFVGTGGSPVFVVPSGTLWFNLLVFSANAAFAIHHLYMRRRKLGGELGGPKKPLSHLATEEEKSLLRKFVGRPASEEERDSFLVKNASYLSDRARNVFIDMSPTDQYRVIFEGKMHDCKDATEILYGRVKRFMDMEMKLRSMSHGTGQTEKPKKEMSKRMKEISEQIAHSISNPIYEEVPEDQRRTSGVMQILEEETKPNNTLEGSKKGIGGVIEALQKKYSMFKGERAQVVNETKELWKLSGDKNVIKVHLGTGWKWVMKGEAEKAKKDAEDKAIKKEENRKKREEEEAQQKLQEEEKKSKKEKKEKEKEKKGSEKKDKRSKDKGSKRRRSSDSEEEEEEEESSRSSRGDRTRKKSGRDSRRPGRGRSEEKQRGGGGKKRASRTSDEEEESSRSPSQKRRRR</sequence>
<keyword evidence="15" id="KW-0325">Glycoprotein</keyword>
<evidence type="ECO:0000256" key="18">
    <source>
        <dbReference type="SAM" id="MobiDB-lite"/>
    </source>
</evidence>
<evidence type="ECO:0000256" key="12">
    <source>
        <dbReference type="ARBA" id="ARBA00023053"/>
    </source>
</evidence>
<comment type="similarity">
    <text evidence="2">Belongs to the Ca(2+):cation antiporter (CaCA) (TC 2.A.19) family. SLC8 subfamily.</text>
</comment>
<evidence type="ECO:0000256" key="3">
    <source>
        <dbReference type="ARBA" id="ARBA00022448"/>
    </source>
</evidence>
<keyword evidence="5 19" id="KW-0812">Transmembrane</keyword>
<evidence type="ECO:0000256" key="4">
    <source>
        <dbReference type="ARBA" id="ARBA00022475"/>
    </source>
</evidence>
<dbReference type="GO" id="GO:0005516">
    <property type="term" value="F:calmodulin binding"/>
    <property type="evidence" value="ECO:0007669"/>
    <property type="project" value="UniProtKB-KW"/>
</dbReference>
<dbReference type="InterPro" id="IPR038081">
    <property type="entry name" value="CalX-like_sf"/>
</dbReference>
<evidence type="ECO:0000256" key="10">
    <source>
        <dbReference type="ARBA" id="ARBA00022860"/>
    </source>
</evidence>
<evidence type="ECO:0000256" key="9">
    <source>
        <dbReference type="ARBA" id="ARBA00022837"/>
    </source>
</evidence>
<dbReference type="GO" id="GO:0007154">
    <property type="term" value="P:cell communication"/>
    <property type="evidence" value="ECO:0007669"/>
    <property type="project" value="InterPro"/>
</dbReference>
<dbReference type="GO" id="GO:0005886">
    <property type="term" value="C:plasma membrane"/>
    <property type="evidence" value="ECO:0007669"/>
    <property type="project" value="UniProtKB-SubCell"/>
</dbReference>
<organism evidence="21 22">
    <name type="scientific">Polarella glacialis</name>
    <name type="common">Dinoflagellate</name>
    <dbReference type="NCBI Taxonomy" id="89957"/>
    <lineage>
        <taxon>Eukaryota</taxon>
        <taxon>Sar</taxon>
        <taxon>Alveolata</taxon>
        <taxon>Dinophyceae</taxon>
        <taxon>Suessiales</taxon>
        <taxon>Suessiaceae</taxon>
        <taxon>Polarella</taxon>
    </lineage>
</organism>
<gene>
    <name evidence="21" type="ORF">PGLA2088_LOCUS21254</name>
</gene>
<evidence type="ECO:0000256" key="1">
    <source>
        <dbReference type="ARBA" id="ARBA00004651"/>
    </source>
</evidence>
<dbReference type="GO" id="GO:0005432">
    <property type="term" value="F:calcium:sodium antiporter activity"/>
    <property type="evidence" value="ECO:0007669"/>
    <property type="project" value="InterPro"/>
</dbReference>
<dbReference type="InterPro" id="IPR004836">
    <property type="entry name" value="Na_Ca_Ex"/>
</dbReference>
<dbReference type="Gene3D" id="2.60.40.2030">
    <property type="match status" value="2"/>
</dbReference>
<feature type="compositionally biased region" description="Basic and acidic residues" evidence="18">
    <location>
        <begin position="749"/>
        <end position="809"/>
    </location>
</feature>
<protein>
    <recommendedName>
        <fullName evidence="20">Calx-beta domain-containing protein</fullName>
    </recommendedName>
</protein>
<reference evidence="21" key="1">
    <citation type="submission" date="2021-02" db="EMBL/GenBank/DDBJ databases">
        <authorList>
            <person name="Dougan E. K."/>
            <person name="Rhodes N."/>
            <person name="Thang M."/>
            <person name="Chan C."/>
        </authorList>
    </citation>
    <scope>NUCLEOTIDE SEQUENCE</scope>
</reference>
<comment type="caution">
    <text evidence="21">The sequence shown here is derived from an EMBL/GenBank/DDBJ whole genome shotgun (WGS) entry which is preliminary data.</text>
</comment>
<dbReference type="InterPro" id="IPR051171">
    <property type="entry name" value="CaCA"/>
</dbReference>
<evidence type="ECO:0000256" key="8">
    <source>
        <dbReference type="ARBA" id="ARBA00022737"/>
    </source>
</evidence>
<keyword evidence="9" id="KW-0106">Calcium</keyword>
<proteinExistence type="inferred from homology"/>
<keyword evidence="10" id="KW-0112">Calmodulin-binding</keyword>
<dbReference type="AlphaFoldDB" id="A0A813JK92"/>
<evidence type="ECO:0000256" key="15">
    <source>
        <dbReference type="ARBA" id="ARBA00023180"/>
    </source>
</evidence>
<dbReference type="Pfam" id="PF01699">
    <property type="entry name" value="Na_Ca_ex"/>
    <property type="match status" value="1"/>
</dbReference>
<keyword evidence="3" id="KW-0813">Transport</keyword>
<evidence type="ECO:0000256" key="14">
    <source>
        <dbReference type="ARBA" id="ARBA00023136"/>
    </source>
</evidence>
<comment type="catalytic activity">
    <reaction evidence="17">
        <text>Ca(2+)(in) + 3 Na(+)(out) = Ca(2+)(out) + 3 Na(+)(in)</text>
        <dbReference type="Rhea" id="RHEA:69955"/>
        <dbReference type="ChEBI" id="CHEBI:29101"/>
        <dbReference type="ChEBI" id="CHEBI:29108"/>
    </reaction>
</comment>
<feature type="compositionally biased region" description="Basic and acidic residues" evidence="18">
    <location>
        <begin position="842"/>
        <end position="858"/>
    </location>
</feature>
<dbReference type="SMART" id="SM00237">
    <property type="entry name" value="Calx_beta"/>
    <property type="match status" value="2"/>
</dbReference>
<evidence type="ECO:0000313" key="21">
    <source>
        <dbReference type="EMBL" id="CAE8679228.1"/>
    </source>
</evidence>
<evidence type="ECO:0000313" key="22">
    <source>
        <dbReference type="Proteomes" id="UP000626109"/>
    </source>
</evidence>
<dbReference type="Pfam" id="PF03160">
    <property type="entry name" value="Calx-beta"/>
    <property type="match status" value="1"/>
</dbReference>
<dbReference type="PRINTS" id="PR01259">
    <property type="entry name" value="NACAEXCHNGR"/>
</dbReference>
<evidence type="ECO:0000256" key="7">
    <source>
        <dbReference type="ARBA" id="ARBA00022729"/>
    </source>
</evidence>
<keyword evidence="6" id="KW-0479">Metal-binding</keyword>
<evidence type="ECO:0000256" key="13">
    <source>
        <dbReference type="ARBA" id="ARBA00023065"/>
    </source>
</evidence>
<dbReference type="GO" id="GO:0046872">
    <property type="term" value="F:metal ion binding"/>
    <property type="evidence" value="ECO:0007669"/>
    <property type="project" value="UniProtKB-KW"/>
</dbReference>
<keyword evidence="4" id="KW-1003">Cell membrane</keyword>
<dbReference type="EMBL" id="CAJNNW010025748">
    <property type="protein sequence ID" value="CAE8679228.1"/>
    <property type="molecule type" value="Genomic_DNA"/>
</dbReference>
<keyword evidence="11 19" id="KW-1133">Transmembrane helix</keyword>
<feature type="domain" description="Calx-beta" evidence="20">
    <location>
        <begin position="31"/>
        <end position="129"/>
    </location>
</feature>
<evidence type="ECO:0000259" key="20">
    <source>
        <dbReference type="SMART" id="SM00237"/>
    </source>
</evidence>
<keyword evidence="7" id="KW-0732">Signal</keyword>
<dbReference type="InterPro" id="IPR004837">
    <property type="entry name" value="NaCa_Exmemb"/>
</dbReference>
<feature type="transmembrane region" description="Helical" evidence="19">
    <location>
        <begin position="436"/>
        <end position="454"/>
    </location>
</feature>
<evidence type="ECO:0000256" key="17">
    <source>
        <dbReference type="ARBA" id="ARBA00033667"/>
    </source>
</evidence>
<evidence type="ECO:0000256" key="19">
    <source>
        <dbReference type="SAM" id="Phobius"/>
    </source>
</evidence>
<evidence type="ECO:0000256" key="11">
    <source>
        <dbReference type="ARBA" id="ARBA00022989"/>
    </source>
</evidence>
<evidence type="ECO:0000256" key="5">
    <source>
        <dbReference type="ARBA" id="ARBA00022692"/>
    </source>
</evidence>
<name>A0A813JK92_POLGL</name>
<dbReference type="GO" id="GO:0098703">
    <property type="term" value="P:calcium ion import across plasma membrane"/>
    <property type="evidence" value="ECO:0007669"/>
    <property type="project" value="TreeGrafter"/>
</dbReference>
<dbReference type="PANTHER" id="PTHR11878:SF65">
    <property type="entry name" value="NA_CA-EXCHANGE PROTEIN, ISOFORM G"/>
    <property type="match status" value="1"/>
</dbReference>
<keyword evidence="12" id="KW-0915">Sodium</keyword>
<evidence type="ECO:0000256" key="16">
    <source>
        <dbReference type="ARBA" id="ARBA00023201"/>
    </source>
</evidence>
<evidence type="ECO:0000256" key="6">
    <source>
        <dbReference type="ARBA" id="ARBA00022723"/>
    </source>
</evidence>
<dbReference type="InterPro" id="IPR044880">
    <property type="entry name" value="NCX_ion-bd_dom_sf"/>
</dbReference>
<accession>A0A813JK92</accession>
<dbReference type="Proteomes" id="UP000626109">
    <property type="component" value="Unassembled WGS sequence"/>
</dbReference>
<dbReference type="InterPro" id="IPR003644">
    <property type="entry name" value="Calx_beta"/>
</dbReference>
<dbReference type="SUPFAM" id="SSF141072">
    <property type="entry name" value="CalX-like"/>
    <property type="match status" value="2"/>
</dbReference>
<dbReference type="Gene3D" id="1.20.1420.30">
    <property type="entry name" value="NCX, central ion-binding region"/>
    <property type="match status" value="1"/>
</dbReference>
<keyword evidence="14 19" id="KW-0472">Membrane</keyword>
<feature type="region of interest" description="Disordered" evidence="18">
    <location>
        <begin position="749"/>
        <end position="887"/>
    </location>
</feature>
<keyword evidence="13" id="KW-0406">Ion transport</keyword>
<comment type="subcellular location">
    <subcellularLocation>
        <location evidence="1">Cell membrane</location>
        <topology evidence="1">Multi-pass membrane protein</topology>
    </subcellularLocation>
</comment>
<keyword evidence="8" id="KW-0677">Repeat</keyword>
<keyword evidence="16" id="KW-0739">Sodium transport</keyword>
<feature type="domain" description="Calx-beta" evidence="20">
    <location>
        <begin position="153"/>
        <end position="254"/>
    </location>
</feature>
<feature type="transmembrane region" description="Helical" evidence="19">
    <location>
        <begin position="502"/>
        <end position="521"/>
    </location>
</feature>
<evidence type="ECO:0000256" key="2">
    <source>
        <dbReference type="ARBA" id="ARBA00007489"/>
    </source>
</evidence>
<feature type="transmembrane region" description="Helical" evidence="19">
    <location>
        <begin position="359"/>
        <end position="379"/>
    </location>
</feature>
<dbReference type="PANTHER" id="PTHR11878">
    <property type="entry name" value="SODIUM/CALCIUM EXCHANGER"/>
    <property type="match status" value="1"/>
</dbReference>